<dbReference type="EMBL" id="BAABFL010000466">
    <property type="protein sequence ID" value="GAA4651945.1"/>
    <property type="molecule type" value="Genomic_DNA"/>
</dbReference>
<gene>
    <name evidence="9" type="ORF">GCM10023116_42290</name>
</gene>
<keyword evidence="5 8" id="KW-1133">Transmembrane helix</keyword>
<keyword evidence="3" id="KW-1003">Cell membrane</keyword>
<evidence type="ECO:0000256" key="3">
    <source>
        <dbReference type="ARBA" id="ARBA00022475"/>
    </source>
</evidence>
<dbReference type="PANTHER" id="PTHR30558:SF13">
    <property type="entry name" value="BIOPOLYMER TRANSPORT PROTEIN EXBD2"/>
    <property type="match status" value="1"/>
</dbReference>
<evidence type="ECO:0000256" key="8">
    <source>
        <dbReference type="SAM" id="Phobius"/>
    </source>
</evidence>
<dbReference type="Gene3D" id="3.30.420.270">
    <property type="match status" value="1"/>
</dbReference>
<keyword evidence="7" id="KW-0813">Transport</keyword>
<dbReference type="PANTHER" id="PTHR30558">
    <property type="entry name" value="EXBD MEMBRANE COMPONENT OF PMF-DRIVEN MACROMOLECULE IMPORT SYSTEM"/>
    <property type="match status" value="1"/>
</dbReference>
<evidence type="ECO:0000256" key="4">
    <source>
        <dbReference type="ARBA" id="ARBA00022692"/>
    </source>
</evidence>
<keyword evidence="7" id="KW-0653">Protein transport</keyword>
<feature type="transmembrane region" description="Helical" evidence="8">
    <location>
        <begin position="21"/>
        <end position="39"/>
    </location>
</feature>
<protein>
    <submittedName>
        <fullName evidence="9">Biopolymer transporter ExbD</fullName>
    </submittedName>
</protein>
<sequence length="136" mass="14703">MRARRHITAEAEDTGIDMTPMLDVVFIMLIFFITTATFIQQSGITLERQEAVTAQPVQGQATTISLTEAATIHIDGDTVEPTNLKSYLIKRLLPGTAIIIDSDRKAPGGLLIQVIDIARQAGFDDITLAAKSGHSP</sequence>
<evidence type="ECO:0000256" key="6">
    <source>
        <dbReference type="ARBA" id="ARBA00023136"/>
    </source>
</evidence>
<proteinExistence type="inferred from homology"/>
<keyword evidence="10" id="KW-1185">Reference proteome</keyword>
<comment type="subcellular location">
    <subcellularLocation>
        <location evidence="1">Cell membrane</location>
        <topology evidence="1">Single-pass membrane protein</topology>
    </subcellularLocation>
    <subcellularLocation>
        <location evidence="7">Cell membrane</location>
        <topology evidence="7">Single-pass type II membrane protein</topology>
    </subcellularLocation>
</comment>
<comment type="caution">
    <text evidence="9">The sequence shown here is derived from an EMBL/GenBank/DDBJ whole genome shotgun (WGS) entry which is preliminary data.</text>
</comment>
<dbReference type="Pfam" id="PF02472">
    <property type="entry name" value="ExbD"/>
    <property type="match status" value="1"/>
</dbReference>
<reference evidence="10" key="1">
    <citation type="journal article" date="2019" name="Int. J. Syst. Evol. Microbiol.">
        <title>The Global Catalogue of Microorganisms (GCM) 10K type strain sequencing project: providing services to taxonomists for standard genome sequencing and annotation.</title>
        <authorList>
            <consortium name="The Broad Institute Genomics Platform"/>
            <consortium name="The Broad Institute Genome Sequencing Center for Infectious Disease"/>
            <person name="Wu L."/>
            <person name="Ma J."/>
        </authorList>
    </citation>
    <scope>NUCLEOTIDE SEQUENCE [LARGE SCALE GENOMIC DNA]</scope>
    <source>
        <strain evidence="10">JCM 17805</strain>
    </source>
</reference>
<evidence type="ECO:0000313" key="9">
    <source>
        <dbReference type="EMBL" id="GAA4651945.1"/>
    </source>
</evidence>
<organism evidence="9 10">
    <name type="scientific">Kistimonas scapharcae</name>
    <dbReference type="NCBI Taxonomy" id="1036133"/>
    <lineage>
        <taxon>Bacteria</taxon>
        <taxon>Pseudomonadati</taxon>
        <taxon>Pseudomonadota</taxon>
        <taxon>Gammaproteobacteria</taxon>
        <taxon>Oceanospirillales</taxon>
        <taxon>Endozoicomonadaceae</taxon>
        <taxon>Kistimonas</taxon>
    </lineage>
</organism>
<dbReference type="InterPro" id="IPR003400">
    <property type="entry name" value="ExbD"/>
</dbReference>
<name>A0ABP8V7F4_9GAMM</name>
<evidence type="ECO:0000256" key="7">
    <source>
        <dbReference type="RuleBase" id="RU003879"/>
    </source>
</evidence>
<dbReference type="Proteomes" id="UP001500604">
    <property type="component" value="Unassembled WGS sequence"/>
</dbReference>
<dbReference type="RefSeq" id="WP_345198419.1">
    <property type="nucleotide sequence ID" value="NZ_BAABFL010000466.1"/>
</dbReference>
<evidence type="ECO:0000256" key="1">
    <source>
        <dbReference type="ARBA" id="ARBA00004162"/>
    </source>
</evidence>
<comment type="similarity">
    <text evidence="2 7">Belongs to the ExbD/TolR family.</text>
</comment>
<keyword evidence="4 7" id="KW-0812">Transmembrane</keyword>
<accession>A0ABP8V7F4</accession>
<evidence type="ECO:0000256" key="5">
    <source>
        <dbReference type="ARBA" id="ARBA00022989"/>
    </source>
</evidence>
<keyword evidence="6 8" id="KW-0472">Membrane</keyword>
<evidence type="ECO:0000256" key="2">
    <source>
        <dbReference type="ARBA" id="ARBA00005811"/>
    </source>
</evidence>
<evidence type="ECO:0000313" key="10">
    <source>
        <dbReference type="Proteomes" id="UP001500604"/>
    </source>
</evidence>